<feature type="domain" description="Polymerase nucleotidyl transferase" evidence="1">
    <location>
        <begin position="15"/>
        <end position="67"/>
    </location>
</feature>
<evidence type="ECO:0000313" key="2">
    <source>
        <dbReference type="EMBL" id="RLQ93590.1"/>
    </source>
</evidence>
<name>A0A3L7JSX2_9BACI</name>
<reference evidence="2 3" key="1">
    <citation type="submission" date="2018-10" db="EMBL/GenBank/DDBJ databases">
        <title>Falsibacillus sp. genome draft.</title>
        <authorList>
            <person name="Shi S."/>
        </authorList>
    </citation>
    <scope>NUCLEOTIDE SEQUENCE [LARGE SCALE GENOMIC DNA]</scope>
    <source>
        <strain evidence="2 3">GY 10110</strain>
    </source>
</reference>
<evidence type="ECO:0000259" key="1">
    <source>
        <dbReference type="Pfam" id="PF01909"/>
    </source>
</evidence>
<organism evidence="2 3">
    <name type="scientific">Falsibacillus albus</name>
    <dbReference type="NCBI Taxonomy" id="2478915"/>
    <lineage>
        <taxon>Bacteria</taxon>
        <taxon>Bacillati</taxon>
        <taxon>Bacillota</taxon>
        <taxon>Bacilli</taxon>
        <taxon>Bacillales</taxon>
        <taxon>Bacillaceae</taxon>
        <taxon>Falsibacillus</taxon>
    </lineage>
</organism>
<dbReference type="CDD" id="cd05403">
    <property type="entry name" value="NT_KNTase_like"/>
    <property type="match status" value="1"/>
</dbReference>
<dbReference type="GO" id="GO:0016779">
    <property type="term" value="F:nucleotidyltransferase activity"/>
    <property type="evidence" value="ECO:0007669"/>
    <property type="project" value="InterPro"/>
</dbReference>
<evidence type="ECO:0000313" key="3">
    <source>
        <dbReference type="Proteomes" id="UP000276770"/>
    </source>
</evidence>
<dbReference type="Gene3D" id="3.30.460.10">
    <property type="entry name" value="Beta Polymerase, domain 2"/>
    <property type="match status" value="1"/>
</dbReference>
<protein>
    <submittedName>
        <fullName evidence="2">Nucleotidyltransferase domain-containing protein</fullName>
    </submittedName>
</protein>
<dbReference type="Proteomes" id="UP000276770">
    <property type="component" value="Unassembled WGS sequence"/>
</dbReference>
<dbReference type="SUPFAM" id="SSF81301">
    <property type="entry name" value="Nucleotidyltransferase"/>
    <property type="match status" value="1"/>
</dbReference>
<dbReference type="InterPro" id="IPR043519">
    <property type="entry name" value="NT_sf"/>
</dbReference>
<dbReference type="Pfam" id="PF01909">
    <property type="entry name" value="NTP_transf_2"/>
    <property type="match status" value="1"/>
</dbReference>
<keyword evidence="3" id="KW-1185">Reference proteome</keyword>
<dbReference type="EMBL" id="RCVZ01000013">
    <property type="protein sequence ID" value="RLQ93590.1"/>
    <property type="molecule type" value="Genomic_DNA"/>
</dbReference>
<dbReference type="AlphaFoldDB" id="A0A3L7JSX2"/>
<dbReference type="RefSeq" id="WP_121681760.1">
    <property type="nucleotide sequence ID" value="NZ_RCVZ01000013.1"/>
</dbReference>
<proteinExistence type="predicted"/>
<comment type="caution">
    <text evidence="2">The sequence shown here is derived from an EMBL/GenBank/DDBJ whole genome shotgun (WGS) entry which is preliminary data.</text>
</comment>
<dbReference type="InterPro" id="IPR002934">
    <property type="entry name" value="Polymerase_NTP_transf_dom"/>
</dbReference>
<dbReference type="OrthoDB" id="43980at2"/>
<gene>
    <name evidence="2" type="ORF">D9X91_16530</name>
</gene>
<sequence>MKKSAVEAAKCFVIEEFPNSDFAILAGSASRGEETPSSDLDIIIFDANSEGYRKSFVLYDWRIEAFIHNYQSYLIEFEREKQKGRPILGNMISEGKILKNNIKYSQVKDNAFQHVSSGPVPLTEEYIKASRYFIGDLLDDFKDAKSREEALITLNNLSLEIPDFILRLNNHWSGRGKGLTRALRSFDEGIYNEFFNSLNEFYVANNKQPFVDFVNRVYKPLGGLLFEGFSTKKER</sequence>
<keyword evidence="2" id="KW-0808">Transferase</keyword>
<accession>A0A3L7JSX2</accession>